<dbReference type="Proteomes" id="UP000677054">
    <property type="component" value="Unassembled WGS sequence"/>
</dbReference>
<name>A0A7R9AAY4_9CRUS</name>
<dbReference type="GO" id="GO:0005634">
    <property type="term" value="C:nucleus"/>
    <property type="evidence" value="ECO:0007669"/>
    <property type="project" value="TreeGrafter"/>
</dbReference>
<proteinExistence type="predicted"/>
<dbReference type="PANTHER" id="PTHR34105:SF1">
    <property type="entry name" value="PROLINE-, GLUTAMIC ACID- AND LEUCINE-RICH PROTEIN 1"/>
    <property type="match status" value="1"/>
</dbReference>
<organism evidence="1">
    <name type="scientific">Darwinula stevensoni</name>
    <dbReference type="NCBI Taxonomy" id="69355"/>
    <lineage>
        <taxon>Eukaryota</taxon>
        <taxon>Metazoa</taxon>
        <taxon>Ecdysozoa</taxon>
        <taxon>Arthropoda</taxon>
        <taxon>Crustacea</taxon>
        <taxon>Oligostraca</taxon>
        <taxon>Ostracoda</taxon>
        <taxon>Podocopa</taxon>
        <taxon>Podocopida</taxon>
        <taxon>Darwinulocopina</taxon>
        <taxon>Darwinuloidea</taxon>
        <taxon>Darwinulidae</taxon>
        <taxon>Darwinula</taxon>
    </lineage>
</organism>
<sequence length="490" mass="53805">MLALIQDVLHIQPSASWAAANPLRKVFAQLVPVIQGAALHLLSVLVLICGTQMLKSGHEVGSTLVQLLIWTRPDQESSTRRYSDRMVQLRLHSYEVLKIWFKALGGCALLETGLAEVLLREAIRDSTLEREAGIEDDRRKEEDLLASLKGLSKKKRKSALLEDTRTLTGSQERAAYESKASAQLAVSALTTLHAFLHSSGPQVLSPYLMQTLEEHMVTTCLELEVCSSGLLSPFEGWEARVGLYDLLMAICLCPVPGRPPPWAYVLRILQRGALDSHYQVSSRCREHLGVARTIVQRMGSQLDVGVPLSAAANPPQTRKRKAIDRTDIIEPTRLRPGSTDSGILHDTSATEIIVLDSSVTLDEDKPNREPPVVVEVTPVVQQEVVKDNPKPSSFGSDDPLLDSDCPSCGVAVQEEIIDLDSDPEISSLGAVDKKKVEERGQKLHMNNEIIVIDDSKNDIDQGEGEGARSLAEMMADFDPNPPPDEVVEVF</sequence>
<accession>A0A7R9AAY4</accession>
<dbReference type="GO" id="GO:0006364">
    <property type="term" value="P:rRNA processing"/>
    <property type="evidence" value="ECO:0007669"/>
    <property type="project" value="TreeGrafter"/>
</dbReference>
<dbReference type="PANTHER" id="PTHR34105">
    <property type="entry name" value="PROLINE-, GLUTAMIC ACID- AND LEUCINE-RICH PROTEIN 1"/>
    <property type="match status" value="1"/>
</dbReference>
<evidence type="ECO:0000313" key="1">
    <source>
        <dbReference type="EMBL" id="CAD7250805.1"/>
    </source>
</evidence>
<dbReference type="EMBL" id="LR902598">
    <property type="protein sequence ID" value="CAD7250805.1"/>
    <property type="molecule type" value="Genomic_DNA"/>
</dbReference>
<reference evidence="1" key="1">
    <citation type="submission" date="2020-11" db="EMBL/GenBank/DDBJ databases">
        <authorList>
            <person name="Tran Van P."/>
        </authorList>
    </citation>
    <scope>NUCLEOTIDE SEQUENCE</scope>
</reference>
<protein>
    <submittedName>
        <fullName evidence="1">Uncharacterized protein</fullName>
    </submittedName>
</protein>
<dbReference type="EMBL" id="CAJPEV010003081">
    <property type="protein sequence ID" value="CAG0898868.1"/>
    <property type="molecule type" value="Genomic_DNA"/>
</dbReference>
<evidence type="ECO:0000313" key="2">
    <source>
        <dbReference type="Proteomes" id="UP000677054"/>
    </source>
</evidence>
<keyword evidence="2" id="KW-1185">Reference proteome</keyword>
<gene>
    <name evidence="1" type="ORF">DSTB1V02_LOCUS10574</name>
</gene>
<dbReference type="AlphaFoldDB" id="A0A7R9AAY4"/>